<protein>
    <submittedName>
        <fullName evidence="1">Uncharacterized protein</fullName>
    </submittedName>
</protein>
<accession>A0A974CF32</accession>
<gene>
    <name evidence="1" type="ORF">XELAEV_18035080mg</name>
</gene>
<evidence type="ECO:0000313" key="1">
    <source>
        <dbReference type="EMBL" id="OCT72115.1"/>
    </source>
</evidence>
<proteinExistence type="predicted"/>
<dbReference type="AlphaFoldDB" id="A0A974CF32"/>
<name>A0A974CF32_XENLA</name>
<evidence type="ECO:0000313" key="2">
    <source>
        <dbReference type="Proteomes" id="UP000694892"/>
    </source>
</evidence>
<organism evidence="1 2">
    <name type="scientific">Xenopus laevis</name>
    <name type="common">African clawed frog</name>
    <dbReference type="NCBI Taxonomy" id="8355"/>
    <lineage>
        <taxon>Eukaryota</taxon>
        <taxon>Metazoa</taxon>
        <taxon>Chordata</taxon>
        <taxon>Craniata</taxon>
        <taxon>Vertebrata</taxon>
        <taxon>Euteleostomi</taxon>
        <taxon>Amphibia</taxon>
        <taxon>Batrachia</taxon>
        <taxon>Anura</taxon>
        <taxon>Pipoidea</taxon>
        <taxon>Pipidae</taxon>
        <taxon>Xenopodinae</taxon>
        <taxon>Xenopus</taxon>
        <taxon>Xenopus</taxon>
    </lineage>
</organism>
<sequence length="111" mass="13182">MYVLGQGIYVHIKYIKWNKIHNTKPYIDNCHLCTNTLFTYKSVCKPIFFYSELTNTIWIFLKTLSYENTDITKHVIDGHPMLVHAHFQRGVLENNKIKLHFMLPNISLLVR</sequence>
<reference evidence="2" key="1">
    <citation type="journal article" date="2016" name="Nature">
        <title>Genome evolution in the allotetraploid frog Xenopus laevis.</title>
        <authorList>
            <person name="Session A.M."/>
            <person name="Uno Y."/>
            <person name="Kwon T."/>
            <person name="Chapman J.A."/>
            <person name="Toyoda A."/>
            <person name="Takahashi S."/>
            <person name="Fukui A."/>
            <person name="Hikosaka A."/>
            <person name="Suzuki A."/>
            <person name="Kondo M."/>
            <person name="van Heeringen S.J."/>
            <person name="Quigley I."/>
            <person name="Heinz S."/>
            <person name="Ogino H."/>
            <person name="Ochi H."/>
            <person name="Hellsten U."/>
            <person name="Lyons J.B."/>
            <person name="Simakov O."/>
            <person name="Putnam N."/>
            <person name="Stites J."/>
            <person name="Kuroki Y."/>
            <person name="Tanaka T."/>
            <person name="Michiue T."/>
            <person name="Watanabe M."/>
            <person name="Bogdanovic O."/>
            <person name="Lister R."/>
            <person name="Georgiou G."/>
            <person name="Paranjpe S.S."/>
            <person name="van Kruijsbergen I."/>
            <person name="Shu S."/>
            <person name="Carlson J."/>
            <person name="Kinoshita T."/>
            <person name="Ohta Y."/>
            <person name="Mawaribuchi S."/>
            <person name="Jenkins J."/>
            <person name="Grimwood J."/>
            <person name="Schmutz J."/>
            <person name="Mitros T."/>
            <person name="Mozaffari S.V."/>
            <person name="Suzuki Y."/>
            <person name="Haramoto Y."/>
            <person name="Yamamoto T.S."/>
            <person name="Takagi C."/>
            <person name="Heald R."/>
            <person name="Miller K."/>
            <person name="Haudenschild C."/>
            <person name="Kitzman J."/>
            <person name="Nakayama T."/>
            <person name="Izutsu Y."/>
            <person name="Robert J."/>
            <person name="Fortriede J."/>
            <person name="Burns K."/>
            <person name="Lotay V."/>
            <person name="Karimi K."/>
            <person name="Yasuoka Y."/>
            <person name="Dichmann D.S."/>
            <person name="Flajnik M.F."/>
            <person name="Houston D.W."/>
            <person name="Shendure J."/>
            <person name="DuPasquier L."/>
            <person name="Vize P.D."/>
            <person name="Zorn A.M."/>
            <person name="Ito M."/>
            <person name="Marcotte E.M."/>
            <person name="Wallingford J.B."/>
            <person name="Ito Y."/>
            <person name="Asashima M."/>
            <person name="Ueno N."/>
            <person name="Matsuda Y."/>
            <person name="Veenstra G.J."/>
            <person name="Fujiyama A."/>
            <person name="Harland R.M."/>
            <person name="Taira M."/>
            <person name="Rokhsar D.S."/>
        </authorList>
    </citation>
    <scope>NUCLEOTIDE SEQUENCE [LARGE SCALE GENOMIC DNA]</scope>
    <source>
        <strain evidence="2">J</strain>
    </source>
</reference>
<dbReference type="EMBL" id="CM004478">
    <property type="protein sequence ID" value="OCT72115.1"/>
    <property type="molecule type" value="Genomic_DNA"/>
</dbReference>
<dbReference type="Proteomes" id="UP000694892">
    <property type="component" value="Chromosome 7L"/>
</dbReference>